<dbReference type="EMBL" id="JAADJZ010000002">
    <property type="protein sequence ID" value="KAF2877579.1"/>
    <property type="molecule type" value="Genomic_DNA"/>
</dbReference>
<keyword evidence="3" id="KW-1185">Reference proteome</keyword>
<protein>
    <submittedName>
        <fullName evidence="2">Uncharacterized protein</fullName>
    </submittedName>
</protein>
<feature type="region of interest" description="Disordered" evidence="1">
    <location>
        <begin position="42"/>
        <end position="80"/>
    </location>
</feature>
<organism evidence="2 3">
    <name type="scientific">Massariosphaeria phaeospora</name>
    <dbReference type="NCBI Taxonomy" id="100035"/>
    <lineage>
        <taxon>Eukaryota</taxon>
        <taxon>Fungi</taxon>
        <taxon>Dikarya</taxon>
        <taxon>Ascomycota</taxon>
        <taxon>Pezizomycotina</taxon>
        <taxon>Dothideomycetes</taxon>
        <taxon>Pleosporomycetidae</taxon>
        <taxon>Pleosporales</taxon>
        <taxon>Pleosporales incertae sedis</taxon>
        <taxon>Massariosphaeria</taxon>
    </lineage>
</organism>
<name>A0A7C8MHD1_9PLEO</name>
<reference evidence="2 3" key="1">
    <citation type="submission" date="2020-01" db="EMBL/GenBank/DDBJ databases">
        <authorList>
            <consortium name="DOE Joint Genome Institute"/>
            <person name="Haridas S."/>
            <person name="Albert R."/>
            <person name="Binder M."/>
            <person name="Bloem J."/>
            <person name="Labutti K."/>
            <person name="Salamov A."/>
            <person name="Andreopoulos B."/>
            <person name="Baker S.E."/>
            <person name="Barry K."/>
            <person name="Bills G."/>
            <person name="Bluhm B.H."/>
            <person name="Cannon C."/>
            <person name="Castanera R."/>
            <person name="Culley D.E."/>
            <person name="Daum C."/>
            <person name="Ezra D."/>
            <person name="Gonzalez J.B."/>
            <person name="Henrissat B."/>
            <person name="Kuo A."/>
            <person name="Liang C."/>
            <person name="Lipzen A."/>
            <person name="Lutzoni F."/>
            <person name="Magnuson J."/>
            <person name="Mondo S."/>
            <person name="Nolan M."/>
            <person name="Ohm R."/>
            <person name="Pangilinan J."/>
            <person name="Park H.-J.H."/>
            <person name="Ramirez L."/>
            <person name="Alfaro M."/>
            <person name="Sun H."/>
            <person name="Tritt A."/>
            <person name="Yoshinaga Y."/>
            <person name="Zwiers L.-H.L."/>
            <person name="Turgeon B.G."/>
            <person name="Goodwin S.B."/>
            <person name="Spatafora J.W."/>
            <person name="Crous P.W."/>
            <person name="Grigoriev I.V."/>
        </authorList>
    </citation>
    <scope>NUCLEOTIDE SEQUENCE [LARGE SCALE GENOMIC DNA]</scope>
    <source>
        <strain evidence="2 3">CBS 611.86</strain>
    </source>
</reference>
<gene>
    <name evidence="2" type="ORF">BDV95DRAFT_559590</name>
</gene>
<feature type="compositionally biased region" description="Basic and acidic residues" evidence="1">
    <location>
        <begin position="54"/>
        <end position="64"/>
    </location>
</feature>
<evidence type="ECO:0000313" key="3">
    <source>
        <dbReference type="Proteomes" id="UP000481861"/>
    </source>
</evidence>
<sequence length="80" mass="8789">MTSTSSTSLDHHHMVSPVDFGCIYQVFVQTPICFSAGSRLASFSTGCSPTVSTRDTKGPRDSRSPHSFPPEPQDKNRFCH</sequence>
<comment type="caution">
    <text evidence="2">The sequence shown here is derived from an EMBL/GenBank/DDBJ whole genome shotgun (WGS) entry which is preliminary data.</text>
</comment>
<dbReference type="Proteomes" id="UP000481861">
    <property type="component" value="Unassembled WGS sequence"/>
</dbReference>
<proteinExistence type="predicted"/>
<accession>A0A7C8MHD1</accession>
<evidence type="ECO:0000313" key="2">
    <source>
        <dbReference type="EMBL" id="KAF2877579.1"/>
    </source>
</evidence>
<dbReference type="AlphaFoldDB" id="A0A7C8MHD1"/>
<evidence type="ECO:0000256" key="1">
    <source>
        <dbReference type="SAM" id="MobiDB-lite"/>
    </source>
</evidence>
<feature type="compositionally biased region" description="Polar residues" evidence="1">
    <location>
        <begin position="42"/>
        <end position="53"/>
    </location>
</feature>